<dbReference type="Proteomes" id="UP001056648">
    <property type="component" value="Chromosome 2"/>
</dbReference>
<dbReference type="PANTHER" id="PTHR30466:SF1">
    <property type="entry name" value="FMN REDUCTASE (NADH) RUTF"/>
    <property type="match status" value="1"/>
</dbReference>
<dbReference type="EMBL" id="CP098736">
    <property type="protein sequence ID" value="USE79270.1"/>
    <property type="molecule type" value="Genomic_DNA"/>
</dbReference>
<dbReference type="Gene3D" id="2.30.110.10">
    <property type="entry name" value="Electron Transport, Fmn-binding Protein, Chain A"/>
    <property type="match status" value="1"/>
</dbReference>
<dbReference type="Pfam" id="PF01613">
    <property type="entry name" value="Flavin_Reduct"/>
    <property type="match status" value="1"/>
</dbReference>
<keyword evidence="4" id="KW-1185">Reference proteome</keyword>
<keyword evidence="1" id="KW-0560">Oxidoreductase</keyword>
<dbReference type="RefSeq" id="WP_252252857.1">
    <property type="nucleotide sequence ID" value="NZ_CP098736.1"/>
</dbReference>
<evidence type="ECO:0000259" key="2">
    <source>
        <dbReference type="SMART" id="SM00903"/>
    </source>
</evidence>
<dbReference type="InterPro" id="IPR002563">
    <property type="entry name" value="Flavin_Rdtase-like_dom"/>
</dbReference>
<name>A0ABY4VPT6_9BURK</name>
<feature type="domain" description="Flavin reductase like" evidence="2">
    <location>
        <begin position="9"/>
        <end position="154"/>
    </location>
</feature>
<dbReference type="SUPFAM" id="SSF50475">
    <property type="entry name" value="FMN-binding split barrel"/>
    <property type="match status" value="1"/>
</dbReference>
<dbReference type="PANTHER" id="PTHR30466">
    <property type="entry name" value="FLAVIN REDUCTASE"/>
    <property type="match status" value="1"/>
</dbReference>
<proteinExistence type="predicted"/>
<dbReference type="InterPro" id="IPR050268">
    <property type="entry name" value="NADH-dep_flavin_reductase"/>
</dbReference>
<dbReference type="SMART" id="SM00903">
    <property type="entry name" value="Flavin_Reduct"/>
    <property type="match status" value="1"/>
</dbReference>
<sequence>MIADFKTAMRRMASTVSIITCANEAGAHGMTATAVTSVCAEPSSLLVCVNTAASFHHAISGAERFCVNLLDSSQVDLSQAFSGRLKGAERFSVGSWQLHDDGLPYLEDAQANLFCLVDRRIAYGTHTIFIGRVEHVLIADQVSPLLYQDGNYASAHRLAAA</sequence>
<organism evidence="3 4">
    <name type="scientific">Cupriavidus gilardii</name>
    <dbReference type="NCBI Taxonomy" id="82541"/>
    <lineage>
        <taxon>Bacteria</taxon>
        <taxon>Pseudomonadati</taxon>
        <taxon>Pseudomonadota</taxon>
        <taxon>Betaproteobacteria</taxon>
        <taxon>Burkholderiales</taxon>
        <taxon>Burkholderiaceae</taxon>
        <taxon>Cupriavidus</taxon>
    </lineage>
</organism>
<dbReference type="InterPro" id="IPR012349">
    <property type="entry name" value="Split_barrel_FMN-bd"/>
</dbReference>
<gene>
    <name evidence="3" type="ORF">NDR89_21900</name>
</gene>
<evidence type="ECO:0000256" key="1">
    <source>
        <dbReference type="ARBA" id="ARBA00023002"/>
    </source>
</evidence>
<evidence type="ECO:0000313" key="3">
    <source>
        <dbReference type="EMBL" id="USE79270.1"/>
    </source>
</evidence>
<reference evidence="3" key="1">
    <citation type="submission" date="2022-06" db="EMBL/GenBank/DDBJ databases">
        <title>Complete genome sequence and characterization of Cupriavidus gilardii QJ1 isolated from contaminating cells.</title>
        <authorList>
            <person name="Qi J."/>
        </authorList>
    </citation>
    <scope>NUCLEOTIDE SEQUENCE</scope>
    <source>
        <strain evidence="3">QJ1</strain>
    </source>
</reference>
<evidence type="ECO:0000313" key="4">
    <source>
        <dbReference type="Proteomes" id="UP001056648"/>
    </source>
</evidence>
<accession>A0ABY4VPT6</accession>
<protein>
    <submittedName>
        <fullName evidence="3">Flavin reductase family protein</fullName>
    </submittedName>
</protein>